<evidence type="ECO:0000313" key="3">
    <source>
        <dbReference type="EMBL" id="CAE0637158.1"/>
    </source>
</evidence>
<gene>
    <name evidence="1" type="ORF">HAKA00212_LOCUS15931</name>
    <name evidence="2" type="ORF">HAKA00212_LOCUS15932</name>
    <name evidence="3" type="ORF">HAKA00212_LOCUS15933</name>
</gene>
<reference evidence="1" key="1">
    <citation type="submission" date="2021-01" db="EMBL/GenBank/DDBJ databases">
        <authorList>
            <person name="Corre E."/>
            <person name="Pelletier E."/>
            <person name="Niang G."/>
            <person name="Scheremetjew M."/>
            <person name="Finn R."/>
            <person name="Kale V."/>
            <person name="Holt S."/>
            <person name="Cochrane G."/>
            <person name="Meng A."/>
            <person name="Brown T."/>
            <person name="Cohen L."/>
        </authorList>
    </citation>
    <scope>NUCLEOTIDE SEQUENCE</scope>
    <source>
        <strain evidence="1">CCMP3107</strain>
    </source>
</reference>
<sequence length="113" mass="12456">MNNSKTAVVFLINNNLINLKIRNNINEGCYVEEDRLAVNVFPFLQKFIGKKWRKYLLWKSPGWLHPAELQVACPPSGQGCCAAAPGCAAIFIDAFLSGGDKEDINFVGGGRKN</sequence>
<organism evidence="1">
    <name type="scientific">Heterosigma akashiwo</name>
    <name type="common">Chromophytic alga</name>
    <name type="synonym">Heterosigma carterae</name>
    <dbReference type="NCBI Taxonomy" id="2829"/>
    <lineage>
        <taxon>Eukaryota</taxon>
        <taxon>Sar</taxon>
        <taxon>Stramenopiles</taxon>
        <taxon>Ochrophyta</taxon>
        <taxon>Raphidophyceae</taxon>
        <taxon>Chattonellales</taxon>
        <taxon>Chattonellaceae</taxon>
        <taxon>Heterosigma</taxon>
    </lineage>
</organism>
<proteinExistence type="predicted"/>
<accession>A0A6V1SFS8</accession>
<protein>
    <submittedName>
        <fullName evidence="1">Uncharacterized protein</fullName>
    </submittedName>
</protein>
<dbReference type="EMBL" id="HBIU01034632">
    <property type="protein sequence ID" value="CAE0637156.1"/>
    <property type="molecule type" value="Transcribed_RNA"/>
</dbReference>
<dbReference type="AlphaFoldDB" id="A0A6V1SFS8"/>
<evidence type="ECO:0000313" key="1">
    <source>
        <dbReference type="EMBL" id="CAE0637156.1"/>
    </source>
</evidence>
<dbReference type="EMBL" id="HBIU01034634">
    <property type="protein sequence ID" value="CAE0637158.1"/>
    <property type="molecule type" value="Transcribed_RNA"/>
</dbReference>
<dbReference type="EMBL" id="HBIU01034633">
    <property type="protein sequence ID" value="CAE0637157.1"/>
    <property type="molecule type" value="Transcribed_RNA"/>
</dbReference>
<name>A0A6V1SFS8_HETAK</name>
<evidence type="ECO:0000313" key="2">
    <source>
        <dbReference type="EMBL" id="CAE0637157.1"/>
    </source>
</evidence>